<proteinExistence type="predicted"/>
<name>A0A178IM89_9BACT</name>
<protein>
    <recommendedName>
        <fullName evidence="3">Autotransporter domain-containing protein</fullName>
    </recommendedName>
</protein>
<dbReference type="InterPro" id="IPR036709">
    <property type="entry name" value="Autotransporte_beta_dom_sf"/>
</dbReference>
<dbReference type="InterPro" id="IPR013425">
    <property type="entry name" value="Autotrns_rpt"/>
</dbReference>
<dbReference type="RefSeq" id="WP_068769150.1">
    <property type="nucleotide sequence ID" value="NZ_CP109796.1"/>
</dbReference>
<dbReference type="PANTHER" id="PTHR35037">
    <property type="entry name" value="C-TERMINAL REGION OF AIDA-LIKE PROTEIN"/>
    <property type="match status" value="1"/>
</dbReference>
<evidence type="ECO:0000259" key="3">
    <source>
        <dbReference type="PROSITE" id="PS51208"/>
    </source>
</evidence>
<dbReference type="Gene3D" id="2.40.128.130">
    <property type="entry name" value="Autotransporter beta-domain"/>
    <property type="match status" value="1"/>
</dbReference>
<dbReference type="STRING" id="1184151.AW736_05150"/>
<reference evidence="4 5" key="1">
    <citation type="submission" date="2016-01" db="EMBL/GenBank/DDBJ databases">
        <title>High potential of lignocellulose degradation of a new Verrucomicrobia species.</title>
        <authorList>
            <person name="Wang Y."/>
            <person name="Shi Y."/>
            <person name="Qiu Z."/>
            <person name="Liu S."/>
            <person name="Yang H."/>
        </authorList>
    </citation>
    <scope>NUCLEOTIDE SEQUENCE [LARGE SCALE GENOMIC DNA]</scope>
    <source>
        <strain evidence="4 5">TSB47</strain>
    </source>
</reference>
<evidence type="ECO:0000256" key="1">
    <source>
        <dbReference type="ARBA" id="ARBA00022729"/>
    </source>
</evidence>
<dbReference type="InterPro" id="IPR005546">
    <property type="entry name" value="Autotransporte_beta"/>
</dbReference>
<gene>
    <name evidence="4" type="ORF">AW736_05150</name>
</gene>
<evidence type="ECO:0000313" key="4">
    <source>
        <dbReference type="EMBL" id="OAM91023.1"/>
    </source>
</evidence>
<accession>A0A178IM89</accession>
<dbReference type="SMART" id="SM00710">
    <property type="entry name" value="PbH1"/>
    <property type="match status" value="10"/>
</dbReference>
<dbReference type="InterPro" id="IPR011050">
    <property type="entry name" value="Pectin_lyase_fold/virulence"/>
</dbReference>
<dbReference type="GO" id="GO:0019867">
    <property type="term" value="C:outer membrane"/>
    <property type="evidence" value="ECO:0007669"/>
    <property type="project" value="InterPro"/>
</dbReference>
<sequence length="2086" mass="209849">MTTLRLSKSSALIAGLLVLAPICARAADHTVAAGGTLPTATTLTAGDTITLQGDASVGTAQYAMAARYSSIVSSDNNVWRTLTVNSANSRLMQINNGTFTVTFDHIILSSATITTAGQMGGGILFSNGGAGTATINGDFQVNNNWAAGNGGGIQVGTNLLVFGGKVSFTGNYAGAQGGGVNIGVGSPGVTFMDTVVFTSNTAAQNGGATHIHNGSGTITFQGSSTFALNESGSFGGAVSAFGHLDFQKGAYFENNKSISADGGGGAIYVKGNATIVGSSTFINNSAGGYGGAIFHDLSAATPTALTLDASLGDIWFEGNQSNTATTATRNAISIRTSPTTTPSLIFNTGTGANAHTIALLDPINTTDATAYATITQNGDGIVLLDTFTSAVTATTTINSGAFRLTRRATYGTSDTIGDFILAGPATLSGNGTIRANTITLADNAHLEVIGGGTLALQATTHNYSTNGVRISGNGTIDAGGAITALLVDVGSLVADDPAGGMLANSAQTLTFAASTPLTIANSGTIAIDLFAGNISDQLAVDTLALTGSAYLNLIGAGNGSYKVLTATSDITALTANLNPLVNGLAPAGHFGAVKDYQNSGKELWINFTTQNLATAWTGIGGGIWKNDSGSNLNWYDGNAATPDYAFINGDRVRFDDTATVKTVTIDAAGVTAADITVDNTVGNDYTFVGSGGIVTSTTSSVGSLVTTPTGKLVKVGAGALSFENTGTNIFVGGIEISGGTLGFTAGNQLGDGGNGIHFTDAAALRANADNLTLSNNLLIDAGKTATLDTAAHTLTYSGILTGIAATGTLAKTGSGTLKLTEDNSAINAAAATHISEGTLSLDTAAAKLGGRIDIATGATLAGIGAATGDIFAAAGAIIRPGSTHTAAETLTLRNLTLDSSTVRFDLFEGNVSDQLNITGTLTISGSNTIDISAFKSGTFALGNIAALDVASTKVTIGGVAQVAGSRQTATIAASGTNLLLNASADMSRILRWTGSTSATWSSIGANWTDGAAVTLYANGDRVIFDSTADTASPGNRSITIEGTGVTVSDIQIQGSGNYTFAGSGITADAASVISGTLTGATGKFVKDGSGTLAFTNAANNFKNGIELGGGAVTFTDGAQLNGGGIRFTGDTALAPQADALTLSANIAIDAGKTAALALGANNLALTGTLSATAASGTLVKTGTGTLTLSGNSAATTSNLVANISAGEFRLAGASLGGTVNLAANTRLSGIGSLNMVRTSAGDVIAVGAGILNIASLQLASGGTLTSSSPNATLAGAATFAGSLTADIAAGNALTFTGSNTGAASLLKIGAGNLVFEGAPSFGYTGTTQIDQGFVMFRNISGTDAAAVINTIVLNGGWLDLSDAQALDTTGSTSNDWAGLKIIRGANAASSGVIGVNDIVRVGSGTTTFAIGSGTKTGVFVVIDAGNDTAVLSGTNIYKGYTRIDSGTLRVTADMQLGDIAAKREVVLNGGALQISSSLTTTRAIELRTDGTVVTDAGVATTWAAVNVTGSGLFTFTKLGSGTFTNNGASAAAAVNVTEGRYVATKSNGAGTGYVTVAANAIFEMNTGAGTAVVANNFAGSGTLAITAGANTFSGTSVAIDHIAITGAATNITSANGLLPIAFGTPNGTLTIDAARFNLGAPTTMLGNVTLSNNATFGFASSGTGGASFKTATVNTLAGSGTLWFNTNLARARNDRLAILTTPSGDYTLRINNTGPVPTTYSAPLTIIDAPAGGTATFTLPGGKIDVGMFSYAVTTGTESGKLVVNITGTGAMSNAGSVINAMAGALPLSWFSELNTVSQRLGELHLDKRGPEGRPSAWMRAYGQQLDFGAGVTGLAFDERQYVVDAGVDYKLRSAGETSVYIGGFFGYGQTDRDFGSAGEASGQSIHGGIYETICTKSGWYLDGVLKVNGFDNDFTAVAPTGETMTGNYNTYAIGGSLELGKRFEIDSGWYIEPQIQGAYTQLMGKRYTTSSGIEVQFETGNTAQGRVGFVFGRLFEAGVDKYFQVYVKAYGASQWTTGGAVIATPAGGQPQRFLPAIKGDRLEGGTGFAWKPSAKQFQLYFDLETATADDYVKPWGLNFGVHYGW</sequence>
<dbReference type="OrthoDB" id="5760545at2"/>
<dbReference type="SMART" id="SM00869">
    <property type="entry name" value="Autotransporter"/>
    <property type="match status" value="1"/>
</dbReference>
<dbReference type="InterPro" id="IPR003991">
    <property type="entry name" value="Pertactin_virulence_factor"/>
</dbReference>
<keyword evidence="1 2" id="KW-0732">Signal</keyword>
<dbReference type="InterPro" id="IPR006315">
    <property type="entry name" value="OM_autotransptr_brl_dom"/>
</dbReference>
<evidence type="ECO:0000313" key="5">
    <source>
        <dbReference type="Proteomes" id="UP000078486"/>
    </source>
</evidence>
<comment type="caution">
    <text evidence="4">The sequence shown here is derived from an EMBL/GenBank/DDBJ whole genome shotgun (WGS) entry which is preliminary data.</text>
</comment>
<dbReference type="PROSITE" id="PS51208">
    <property type="entry name" value="AUTOTRANSPORTER"/>
    <property type="match status" value="1"/>
</dbReference>
<evidence type="ECO:0000256" key="2">
    <source>
        <dbReference type="SAM" id="SignalP"/>
    </source>
</evidence>
<organism evidence="4 5">
    <name type="scientific">Termitidicoccus mucosus</name>
    <dbReference type="NCBI Taxonomy" id="1184151"/>
    <lineage>
        <taxon>Bacteria</taxon>
        <taxon>Pseudomonadati</taxon>
        <taxon>Verrucomicrobiota</taxon>
        <taxon>Opitutia</taxon>
        <taxon>Opitutales</taxon>
        <taxon>Opitutaceae</taxon>
        <taxon>Termitidicoccus</taxon>
    </lineage>
</organism>
<feature type="chain" id="PRO_5008089191" description="Autotransporter domain-containing protein" evidence="2">
    <location>
        <begin position="27"/>
        <end position="2086"/>
    </location>
</feature>
<dbReference type="Pfam" id="PF03797">
    <property type="entry name" value="Autotransporter"/>
    <property type="match status" value="1"/>
</dbReference>
<dbReference type="NCBIfam" id="TIGR01414">
    <property type="entry name" value="autotrans_barl"/>
    <property type="match status" value="1"/>
</dbReference>
<dbReference type="Pfam" id="PF03212">
    <property type="entry name" value="Pertactin"/>
    <property type="match status" value="1"/>
</dbReference>
<dbReference type="InterPro" id="IPR051551">
    <property type="entry name" value="Autotransporter_adhesion"/>
</dbReference>
<dbReference type="SUPFAM" id="SSF51126">
    <property type="entry name" value="Pectin lyase-like"/>
    <property type="match status" value="2"/>
</dbReference>
<feature type="domain" description="Autotransporter" evidence="3">
    <location>
        <begin position="1810"/>
        <end position="2086"/>
    </location>
</feature>
<dbReference type="SUPFAM" id="SSF103515">
    <property type="entry name" value="Autotransporter"/>
    <property type="match status" value="1"/>
</dbReference>
<keyword evidence="5" id="KW-1185">Reference proteome</keyword>
<feature type="signal peptide" evidence="2">
    <location>
        <begin position="1"/>
        <end position="26"/>
    </location>
</feature>
<dbReference type="InterPro" id="IPR012332">
    <property type="entry name" value="Autotransporter_pectin_lyase_C"/>
</dbReference>
<dbReference type="InterPro" id="IPR004899">
    <property type="entry name" value="Pertactin_central"/>
</dbReference>
<dbReference type="Gene3D" id="2.160.20.20">
    <property type="match status" value="1"/>
</dbReference>
<dbReference type="PANTHER" id="PTHR35037:SF7">
    <property type="entry name" value="AUTOTRANSPORTER"/>
    <property type="match status" value="1"/>
</dbReference>
<dbReference type="PRINTS" id="PR01484">
    <property type="entry name" value="PRTACTNFAMLY"/>
</dbReference>
<dbReference type="EMBL" id="LRRQ01000042">
    <property type="protein sequence ID" value="OAM91023.1"/>
    <property type="molecule type" value="Genomic_DNA"/>
</dbReference>
<dbReference type="Proteomes" id="UP000078486">
    <property type="component" value="Unassembled WGS sequence"/>
</dbReference>
<dbReference type="Pfam" id="PF12951">
    <property type="entry name" value="PATR"/>
    <property type="match status" value="7"/>
</dbReference>
<dbReference type="InterPro" id="IPR006626">
    <property type="entry name" value="PbH1"/>
</dbReference>